<dbReference type="AlphaFoldDB" id="A0A8H4JLT0"/>
<proteinExistence type="predicted"/>
<evidence type="ECO:0000313" key="3">
    <source>
        <dbReference type="Proteomes" id="UP000605986"/>
    </source>
</evidence>
<dbReference type="Proteomes" id="UP000605986">
    <property type="component" value="Unassembled WGS sequence"/>
</dbReference>
<organism evidence="2 3">
    <name type="scientific">Fusarium austroafricanum</name>
    <dbReference type="NCBI Taxonomy" id="2364996"/>
    <lineage>
        <taxon>Eukaryota</taxon>
        <taxon>Fungi</taxon>
        <taxon>Dikarya</taxon>
        <taxon>Ascomycota</taxon>
        <taxon>Pezizomycotina</taxon>
        <taxon>Sordariomycetes</taxon>
        <taxon>Hypocreomycetidae</taxon>
        <taxon>Hypocreales</taxon>
        <taxon>Nectriaceae</taxon>
        <taxon>Fusarium</taxon>
        <taxon>Fusarium concolor species complex</taxon>
    </lineage>
</organism>
<gene>
    <name evidence="2" type="ORF">F53441_13958</name>
</gene>
<feature type="compositionally biased region" description="Acidic residues" evidence="1">
    <location>
        <begin position="301"/>
        <end position="319"/>
    </location>
</feature>
<evidence type="ECO:0000313" key="2">
    <source>
        <dbReference type="EMBL" id="KAF4430554.1"/>
    </source>
</evidence>
<accession>A0A8H4JLT0</accession>
<comment type="caution">
    <text evidence="2">The sequence shown here is derived from an EMBL/GenBank/DDBJ whole genome shotgun (WGS) entry which is preliminary data.</text>
</comment>
<sequence>MPDDIKGNHNFRPIYLDITRPSDASIFWALGFPDAADGWTQESLASNLGSEFGVSLPGFLRRLGPWYAMWLYEHCPNLWELICEHCRPGGSVFVLAEKILGGWSSLSEAERTKYLVRSPLNVKEADGCTCQCSPEGCTPFSWGLLYLGDGYPSRTDVLRAFVGNYGETLTLYQHTTALRQATFEELDMVHICFDKPVGPRDESQLLEDDFYESMDDVEKAIFLDNLVDEFRHFILDGTNNNKEDAERDSQQEAKIDLQRTLIFWDDILPSRMQEFDQELMTTWNPDHELLEDLGVTLWLEEEEDEEESEWESVVTEDSEENRRSAFKELMEKLEMIE</sequence>
<feature type="region of interest" description="Disordered" evidence="1">
    <location>
        <begin position="301"/>
        <end position="320"/>
    </location>
</feature>
<reference evidence="2" key="1">
    <citation type="submission" date="2020-01" db="EMBL/GenBank/DDBJ databases">
        <title>Identification and distribution of gene clusters putatively required for synthesis of sphingolipid metabolism inhibitors in phylogenetically diverse species of the filamentous fungus Fusarium.</title>
        <authorList>
            <person name="Kim H.-S."/>
            <person name="Busman M."/>
            <person name="Brown D.W."/>
            <person name="Divon H."/>
            <person name="Uhlig S."/>
            <person name="Proctor R.H."/>
        </authorList>
    </citation>
    <scope>NUCLEOTIDE SEQUENCE</scope>
    <source>
        <strain evidence="2">NRRL 53441</strain>
    </source>
</reference>
<keyword evidence="3" id="KW-1185">Reference proteome</keyword>
<name>A0A8H4JLT0_9HYPO</name>
<dbReference type="OrthoDB" id="1577640at2759"/>
<protein>
    <submittedName>
        <fullName evidence="2">Uncharacterized protein</fullName>
    </submittedName>
</protein>
<dbReference type="EMBL" id="JAADJG010000983">
    <property type="protein sequence ID" value="KAF4430554.1"/>
    <property type="molecule type" value="Genomic_DNA"/>
</dbReference>
<evidence type="ECO:0000256" key="1">
    <source>
        <dbReference type="SAM" id="MobiDB-lite"/>
    </source>
</evidence>